<dbReference type="Gene3D" id="3.40.50.720">
    <property type="entry name" value="NAD(P)-binding Rossmann-like Domain"/>
    <property type="match status" value="1"/>
</dbReference>
<sequence>MSILLIGASGRTGRLIAEKLHASAIPFCPLIRNAAKSDAFEQLGVRPLIADLSGDFSHVFNGVDTVIYAAGSAETEGSEQERLIDRDAIIKSVEHAKQNSVGRFVVISALLAYAPERSQQALRHYAQMKRESDEHVIASGLEYLVLRPGTLTMEPGVGTIQIVSDVDSARDPVAREDVAEVVLVALKARLVNKVIGFVGGDVPIGDALARV</sequence>
<dbReference type="OrthoDB" id="9803892at2"/>
<dbReference type="Pfam" id="PF13460">
    <property type="entry name" value="NAD_binding_10"/>
    <property type="match status" value="1"/>
</dbReference>
<dbReference type="PANTHER" id="PTHR15020:SF50">
    <property type="entry name" value="UPF0659 PROTEIN YMR090W"/>
    <property type="match status" value="1"/>
</dbReference>
<proteinExistence type="predicted"/>
<evidence type="ECO:0000259" key="1">
    <source>
        <dbReference type="Pfam" id="PF13460"/>
    </source>
</evidence>
<gene>
    <name evidence="2" type="ORF">AWB76_04786</name>
</gene>
<dbReference type="CDD" id="cd05243">
    <property type="entry name" value="SDR_a5"/>
    <property type="match status" value="1"/>
</dbReference>
<dbReference type="RefSeq" id="WP_061162531.1">
    <property type="nucleotide sequence ID" value="NZ_FCOI02000017.1"/>
</dbReference>
<organism evidence="2 3">
    <name type="scientific">Caballeronia temeraria</name>
    <dbReference type="NCBI Taxonomy" id="1777137"/>
    <lineage>
        <taxon>Bacteria</taxon>
        <taxon>Pseudomonadati</taxon>
        <taxon>Pseudomonadota</taxon>
        <taxon>Betaproteobacteria</taxon>
        <taxon>Burkholderiales</taxon>
        <taxon>Burkholderiaceae</taxon>
        <taxon>Caballeronia</taxon>
    </lineage>
</organism>
<dbReference type="EMBL" id="FCOI02000017">
    <property type="protein sequence ID" value="SAK74490.1"/>
    <property type="molecule type" value="Genomic_DNA"/>
</dbReference>
<dbReference type="PANTHER" id="PTHR15020">
    <property type="entry name" value="FLAVIN REDUCTASE-RELATED"/>
    <property type="match status" value="1"/>
</dbReference>
<dbReference type="InterPro" id="IPR016040">
    <property type="entry name" value="NAD(P)-bd_dom"/>
</dbReference>
<protein>
    <submittedName>
        <fullName evidence="2">YhfK-like protein</fullName>
    </submittedName>
</protein>
<evidence type="ECO:0000313" key="2">
    <source>
        <dbReference type="EMBL" id="SAK74490.1"/>
    </source>
</evidence>
<dbReference type="InterPro" id="IPR036291">
    <property type="entry name" value="NAD(P)-bd_dom_sf"/>
</dbReference>
<reference evidence="3" key="1">
    <citation type="submission" date="2016-01" db="EMBL/GenBank/DDBJ databases">
        <authorList>
            <person name="Peeters Charlotte."/>
        </authorList>
    </citation>
    <scope>NUCLEOTIDE SEQUENCE [LARGE SCALE GENOMIC DNA]</scope>
</reference>
<dbReference type="SUPFAM" id="SSF51735">
    <property type="entry name" value="NAD(P)-binding Rossmann-fold domains"/>
    <property type="match status" value="1"/>
</dbReference>
<name>A0A158BWY0_9BURK</name>
<dbReference type="STRING" id="1777137.AWB76_04786"/>
<feature type="domain" description="NAD(P)-binding" evidence="1">
    <location>
        <begin position="7"/>
        <end position="187"/>
    </location>
</feature>
<accession>A0A158BWY0</accession>
<evidence type="ECO:0000313" key="3">
    <source>
        <dbReference type="Proteomes" id="UP000054624"/>
    </source>
</evidence>
<dbReference type="AlphaFoldDB" id="A0A158BWY0"/>
<dbReference type="Proteomes" id="UP000054624">
    <property type="component" value="Unassembled WGS sequence"/>
</dbReference>
<keyword evidence="3" id="KW-1185">Reference proteome</keyword>